<dbReference type="EMBL" id="BK015596">
    <property type="protein sequence ID" value="DAE14907.1"/>
    <property type="molecule type" value="Genomic_DNA"/>
</dbReference>
<evidence type="ECO:0000313" key="1">
    <source>
        <dbReference type="EMBL" id="DAE14907.1"/>
    </source>
</evidence>
<reference evidence="1" key="1">
    <citation type="journal article" date="2021" name="Proc. Natl. Acad. Sci. U.S.A.">
        <title>A Catalog of Tens of Thousands of Viruses from Human Metagenomes Reveals Hidden Associations with Chronic Diseases.</title>
        <authorList>
            <person name="Tisza M.J."/>
            <person name="Buck C.B."/>
        </authorList>
    </citation>
    <scope>NUCLEOTIDE SEQUENCE</scope>
    <source>
        <strain evidence="1">Ct1IL4</strain>
    </source>
</reference>
<sequence length="69" mass="7708">MFAKCFIPTPVCYLYTYYQRITIFTGLDGSYVADVGNPNNAFVLIFANCSLNCFYFSATFHSYVASSGT</sequence>
<accession>A0A8S5Q7Z5</accession>
<organism evidence="1">
    <name type="scientific">Myoviridae sp. ct1IL4</name>
    <dbReference type="NCBI Taxonomy" id="2825019"/>
    <lineage>
        <taxon>Viruses</taxon>
        <taxon>Duplodnaviria</taxon>
        <taxon>Heunggongvirae</taxon>
        <taxon>Uroviricota</taxon>
        <taxon>Caudoviricetes</taxon>
    </lineage>
</organism>
<name>A0A8S5Q7Z5_9CAUD</name>
<protein>
    <submittedName>
        <fullName evidence="1">Uncharacterized protein</fullName>
    </submittedName>
</protein>
<proteinExistence type="predicted"/>